<comment type="caution">
    <text evidence="3">The sequence shown here is derived from an EMBL/GenBank/DDBJ whole genome shotgun (WGS) entry which is preliminary data.</text>
</comment>
<dbReference type="AlphaFoldDB" id="A0A5C5ZRS6"/>
<gene>
    <name evidence="3" type="ORF">Mal64_24130</name>
</gene>
<dbReference type="GO" id="GO:0016787">
    <property type="term" value="F:hydrolase activity"/>
    <property type="evidence" value="ECO:0007669"/>
    <property type="project" value="InterPro"/>
</dbReference>
<evidence type="ECO:0000259" key="2">
    <source>
        <dbReference type="Pfam" id="PF06439"/>
    </source>
</evidence>
<dbReference type="PROSITE" id="PS51257">
    <property type="entry name" value="PROKAR_LIPOPROTEIN"/>
    <property type="match status" value="1"/>
</dbReference>
<evidence type="ECO:0000256" key="1">
    <source>
        <dbReference type="SAM" id="SignalP"/>
    </source>
</evidence>
<keyword evidence="1" id="KW-0732">Signal</keyword>
<feature type="domain" description="3-keto-alpha-glucoside-1,2-lyase/3-keto-2-hydroxy-glucal hydratase" evidence="2">
    <location>
        <begin position="47"/>
        <end position="246"/>
    </location>
</feature>
<reference evidence="3 4" key="1">
    <citation type="submission" date="2019-02" db="EMBL/GenBank/DDBJ databases">
        <title>Deep-cultivation of Planctomycetes and their phenomic and genomic characterization uncovers novel biology.</title>
        <authorList>
            <person name="Wiegand S."/>
            <person name="Jogler M."/>
            <person name="Boedeker C."/>
            <person name="Pinto D."/>
            <person name="Vollmers J."/>
            <person name="Rivas-Marin E."/>
            <person name="Kohn T."/>
            <person name="Peeters S.H."/>
            <person name="Heuer A."/>
            <person name="Rast P."/>
            <person name="Oberbeckmann S."/>
            <person name="Bunk B."/>
            <person name="Jeske O."/>
            <person name="Meyerdierks A."/>
            <person name="Storesund J.E."/>
            <person name="Kallscheuer N."/>
            <person name="Luecker S."/>
            <person name="Lage O.M."/>
            <person name="Pohl T."/>
            <person name="Merkel B.J."/>
            <person name="Hornburger P."/>
            <person name="Mueller R.-W."/>
            <person name="Bruemmer F."/>
            <person name="Labrenz M."/>
            <person name="Spormann A.M."/>
            <person name="Op Den Camp H."/>
            <person name="Overmann J."/>
            <person name="Amann R."/>
            <person name="Jetten M.S.M."/>
            <person name="Mascher T."/>
            <person name="Medema M.H."/>
            <person name="Devos D.P."/>
            <person name="Kaster A.-K."/>
            <person name="Ovreas L."/>
            <person name="Rohde M."/>
            <person name="Galperin M.Y."/>
            <person name="Jogler C."/>
        </authorList>
    </citation>
    <scope>NUCLEOTIDE SEQUENCE [LARGE SCALE GENOMIC DNA]</scope>
    <source>
        <strain evidence="3 4">Mal64</strain>
    </source>
</reference>
<accession>A0A5C5ZRS6</accession>
<dbReference type="Proteomes" id="UP000315440">
    <property type="component" value="Unassembled WGS sequence"/>
</dbReference>
<proteinExistence type="predicted"/>
<feature type="chain" id="PRO_5022708989" description="3-keto-alpha-glucoside-1,2-lyase/3-keto-2-hydroxy-glucal hydratase domain-containing protein" evidence="1">
    <location>
        <begin position="25"/>
        <end position="249"/>
    </location>
</feature>
<evidence type="ECO:0000313" key="4">
    <source>
        <dbReference type="Proteomes" id="UP000315440"/>
    </source>
</evidence>
<sequence length="249" mass="27127" precursor="true">MPRTAAILCAAFGLLLSATTACLAQDNDGFAPLISVGDYTPHEEGEGGTFEGWTRRGGEASYHVEGDAIVGVSKPHTPNTFLCSDRQYDDFVLEFDVKVEPPLNSGVQIRSECFDEPQTVTVAGNDGEEKSMRIPAGRVHGYQVEIDPSERAWSAGIYDEARRGWLAKLEGDEHAEARAAFDPTGWNHYRIEAEGDHLRTWINGVPAADLTDGMTASGFIALQVHSIGGNPELVGKTVRWRNLRIKAAE</sequence>
<keyword evidence="4" id="KW-1185">Reference proteome</keyword>
<dbReference type="Gene3D" id="2.60.120.560">
    <property type="entry name" value="Exo-inulinase, domain 1"/>
    <property type="match status" value="1"/>
</dbReference>
<dbReference type="InterPro" id="IPR010496">
    <property type="entry name" value="AL/BT2_dom"/>
</dbReference>
<evidence type="ECO:0000313" key="3">
    <source>
        <dbReference type="EMBL" id="TWT88923.1"/>
    </source>
</evidence>
<dbReference type="OrthoDB" id="9780017at2"/>
<protein>
    <recommendedName>
        <fullName evidence="2">3-keto-alpha-glucoside-1,2-lyase/3-keto-2-hydroxy-glucal hydratase domain-containing protein</fullName>
    </recommendedName>
</protein>
<feature type="signal peptide" evidence="1">
    <location>
        <begin position="1"/>
        <end position="24"/>
    </location>
</feature>
<dbReference type="Pfam" id="PF06439">
    <property type="entry name" value="3keto-disac_hyd"/>
    <property type="match status" value="1"/>
</dbReference>
<dbReference type="EMBL" id="SJPQ01000002">
    <property type="protein sequence ID" value="TWT88923.1"/>
    <property type="molecule type" value="Genomic_DNA"/>
</dbReference>
<dbReference type="RefSeq" id="WP_146400400.1">
    <property type="nucleotide sequence ID" value="NZ_SJPQ01000002.1"/>
</dbReference>
<organism evidence="3 4">
    <name type="scientific">Pseudobythopirellula maris</name>
    <dbReference type="NCBI Taxonomy" id="2527991"/>
    <lineage>
        <taxon>Bacteria</taxon>
        <taxon>Pseudomonadati</taxon>
        <taxon>Planctomycetota</taxon>
        <taxon>Planctomycetia</taxon>
        <taxon>Pirellulales</taxon>
        <taxon>Lacipirellulaceae</taxon>
        <taxon>Pseudobythopirellula</taxon>
    </lineage>
</organism>
<name>A0A5C5ZRS6_9BACT</name>